<sequence length="115" mass="12569">MKERLLVMNGQRIVQVEKEGAWTSQKVDKAGALKPGIYNLYTAQAADKTQTHAGLIVHADTTNVYQQIGKSFIMHARSDFDKVPEIGSAKTISYNSYGKAAVAAEAPKLTRGRSM</sequence>
<dbReference type="InterPro" id="IPR040782">
    <property type="entry name" value="KfrB"/>
</dbReference>
<accession>A0A7C9NE75</accession>
<dbReference type="RefSeq" id="WP_161126597.1">
    <property type="nucleotide sequence ID" value="NZ_VYSB01000058.1"/>
</dbReference>
<comment type="caution">
    <text evidence="2">The sequence shown here is derived from an EMBL/GenBank/DDBJ whole genome shotgun (WGS) entry which is preliminary data.</text>
</comment>
<reference evidence="2 3" key="1">
    <citation type="submission" date="2019-09" db="EMBL/GenBank/DDBJ databases">
        <title>Identification of Malikia spinosa a prominent benzene-, toluene-, and ethylbenzene-degrading bacterium: enrichment, isolation and whole genome sequencing.</title>
        <authorList>
            <person name="Tancsics A."/>
            <person name="Revesz F."/>
            <person name="Kriszt B."/>
        </authorList>
    </citation>
    <scope>NUCLEOTIDE SEQUENCE [LARGE SCALE GENOMIC DNA]</scope>
    <source>
        <strain evidence="2 3">AB6</strain>
    </source>
</reference>
<feature type="domain" description="KfrB" evidence="1">
    <location>
        <begin position="51"/>
        <end position="103"/>
    </location>
</feature>
<protein>
    <submittedName>
        <fullName evidence="2">Conjugal transfer protein TraO</fullName>
    </submittedName>
</protein>
<dbReference type="AlphaFoldDB" id="A0A7C9NE75"/>
<proteinExistence type="predicted"/>
<gene>
    <name evidence="2" type="ORF">F5985_19065</name>
</gene>
<dbReference type="EMBL" id="VYSB01000058">
    <property type="protein sequence ID" value="MYZ54159.1"/>
    <property type="molecule type" value="Genomic_DNA"/>
</dbReference>
<dbReference type="Proteomes" id="UP000481947">
    <property type="component" value="Unassembled WGS sequence"/>
</dbReference>
<organism evidence="2 3">
    <name type="scientific">Malikia spinosa</name>
    <dbReference type="NCBI Taxonomy" id="86180"/>
    <lineage>
        <taxon>Bacteria</taxon>
        <taxon>Pseudomonadati</taxon>
        <taxon>Pseudomonadota</taxon>
        <taxon>Betaproteobacteria</taxon>
        <taxon>Burkholderiales</taxon>
        <taxon>Comamonadaceae</taxon>
        <taxon>Malikia</taxon>
    </lineage>
</organism>
<evidence type="ECO:0000259" key="1">
    <source>
        <dbReference type="Pfam" id="PF18790"/>
    </source>
</evidence>
<evidence type="ECO:0000313" key="3">
    <source>
        <dbReference type="Proteomes" id="UP000481947"/>
    </source>
</evidence>
<evidence type="ECO:0000313" key="2">
    <source>
        <dbReference type="EMBL" id="MYZ54159.1"/>
    </source>
</evidence>
<name>A0A7C9NE75_9BURK</name>
<dbReference type="Pfam" id="PF18790">
    <property type="entry name" value="KfrB"/>
    <property type="match status" value="1"/>
</dbReference>